<name>A0A1F5PHA5_9BACT</name>
<evidence type="ECO:0000256" key="1">
    <source>
        <dbReference type="ARBA" id="ARBA00022679"/>
    </source>
</evidence>
<dbReference type="EMBL" id="MFEO01000023">
    <property type="protein sequence ID" value="OGE89299.1"/>
    <property type="molecule type" value="Genomic_DNA"/>
</dbReference>
<accession>A0A1F5PHA5</accession>
<sequence length="384" mass="42922">MKLVYIANARIPTEKAHGIQIMKTCAALAAEGCQLELWLPNRRNSKFTEVDPFEYYGVPRNFTIRKFWCLDMIGWLNFLPGVAYIIESKTFAWSISSAAPATSTDTIFYSRDTYPLQTILKHCRPYWYEAHTIEKSTRLAIKRIFKGARGIVTISKNLSEEFKPYQPADRIFVAHDGVDLSQFGQPASKEKARRSLGLPKDDFLAVYTGHLYDWKGAGTFIRAGKYFPAGVHAALIGGTDQDITGMQSIIDQERLLSVALLGHKPPDEIPAYLCAADALVLPNSGRFEISRSHTSPLKLFEYMAAERPIVASDLPSIREILDETCAVFFRPDDAKDLADKLIYIKSNPEIGERLAAVAKTRVQKYSWEARAKAILSFIAATGGA</sequence>
<dbReference type="Proteomes" id="UP000178377">
    <property type="component" value="Unassembled WGS sequence"/>
</dbReference>
<gene>
    <name evidence="2" type="ORF">A2722_02810</name>
</gene>
<dbReference type="Gene3D" id="3.40.50.2000">
    <property type="entry name" value="Glycogen Phosphorylase B"/>
    <property type="match status" value="2"/>
</dbReference>
<evidence type="ECO:0008006" key="4">
    <source>
        <dbReference type="Google" id="ProtNLM"/>
    </source>
</evidence>
<keyword evidence="1" id="KW-0808">Transferase</keyword>
<dbReference type="Pfam" id="PF13692">
    <property type="entry name" value="Glyco_trans_1_4"/>
    <property type="match status" value="1"/>
</dbReference>
<dbReference type="GO" id="GO:0016757">
    <property type="term" value="F:glycosyltransferase activity"/>
    <property type="evidence" value="ECO:0007669"/>
    <property type="project" value="TreeGrafter"/>
</dbReference>
<evidence type="ECO:0000313" key="3">
    <source>
        <dbReference type="Proteomes" id="UP000178377"/>
    </source>
</evidence>
<dbReference type="PANTHER" id="PTHR46401:SF2">
    <property type="entry name" value="GLYCOSYLTRANSFERASE WBBK-RELATED"/>
    <property type="match status" value="1"/>
</dbReference>
<evidence type="ECO:0000313" key="2">
    <source>
        <dbReference type="EMBL" id="OGE89299.1"/>
    </source>
</evidence>
<reference evidence="2 3" key="1">
    <citation type="journal article" date="2016" name="Nat. Commun.">
        <title>Thousands of microbial genomes shed light on interconnected biogeochemical processes in an aquifer system.</title>
        <authorList>
            <person name="Anantharaman K."/>
            <person name="Brown C.T."/>
            <person name="Hug L.A."/>
            <person name="Sharon I."/>
            <person name="Castelle C.J."/>
            <person name="Probst A.J."/>
            <person name="Thomas B.C."/>
            <person name="Singh A."/>
            <person name="Wilkins M.J."/>
            <person name="Karaoz U."/>
            <person name="Brodie E.L."/>
            <person name="Williams K.H."/>
            <person name="Hubbard S.S."/>
            <person name="Banfield J.F."/>
        </authorList>
    </citation>
    <scope>NUCLEOTIDE SEQUENCE [LARGE SCALE GENOMIC DNA]</scope>
</reference>
<organism evidence="2 3">
    <name type="scientific">Candidatus Doudnabacteria bacterium RIFCSPHIGHO2_01_FULL_50_11</name>
    <dbReference type="NCBI Taxonomy" id="1817828"/>
    <lineage>
        <taxon>Bacteria</taxon>
        <taxon>Candidatus Doudnaibacteriota</taxon>
    </lineage>
</organism>
<protein>
    <recommendedName>
        <fullName evidence="4">Glycosyl transferase family 1 domain-containing protein</fullName>
    </recommendedName>
</protein>
<dbReference type="AlphaFoldDB" id="A0A1F5PHA5"/>
<comment type="caution">
    <text evidence="2">The sequence shown here is derived from an EMBL/GenBank/DDBJ whole genome shotgun (WGS) entry which is preliminary data.</text>
</comment>
<dbReference type="PANTHER" id="PTHR46401">
    <property type="entry name" value="GLYCOSYLTRANSFERASE WBBK-RELATED"/>
    <property type="match status" value="1"/>
</dbReference>
<dbReference type="STRING" id="1817828.A2722_02810"/>
<dbReference type="SUPFAM" id="SSF53756">
    <property type="entry name" value="UDP-Glycosyltransferase/glycogen phosphorylase"/>
    <property type="match status" value="1"/>
</dbReference>
<dbReference type="CDD" id="cd03801">
    <property type="entry name" value="GT4_PimA-like"/>
    <property type="match status" value="1"/>
</dbReference>
<dbReference type="GO" id="GO:0009103">
    <property type="term" value="P:lipopolysaccharide biosynthetic process"/>
    <property type="evidence" value="ECO:0007669"/>
    <property type="project" value="TreeGrafter"/>
</dbReference>
<proteinExistence type="predicted"/>